<dbReference type="AlphaFoldDB" id="B1WNT2"/>
<dbReference type="KEGG" id="cyt:cce_2161"/>
<evidence type="ECO:0000313" key="1">
    <source>
        <dbReference type="EMBL" id="ACB51511.1"/>
    </source>
</evidence>
<dbReference type="Proteomes" id="UP000001203">
    <property type="component" value="Chromosome circular"/>
</dbReference>
<organism evidence="1 2">
    <name type="scientific">Crocosphaera subtropica (strain ATCC 51142 / BH68)</name>
    <name type="common">Cyanothece sp. (strain ATCC 51142)</name>
    <dbReference type="NCBI Taxonomy" id="43989"/>
    <lineage>
        <taxon>Bacteria</taxon>
        <taxon>Bacillati</taxon>
        <taxon>Cyanobacteriota</taxon>
        <taxon>Cyanophyceae</taxon>
        <taxon>Oscillatoriophycideae</taxon>
        <taxon>Chroococcales</taxon>
        <taxon>Aphanothecaceae</taxon>
        <taxon>Crocosphaera</taxon>
        <taxon>Crocosphaera subtropica</taxon>
    </lineage>
</organism>
<dbReference type="eggNOG" id="COG2390">
    <property type="taxonomic scope" value="Bacteria"/>
</dbReference>
<protein>
    <submittedName>
        <fullName evidence="1">Uncharacterized protein</fullName>
    </submittedName>
</protein>
<dbReference type="STRING" id="43989.cce_2161"/>
<dbReference type="OrthoDB" id="560787at2"/>
<dbReference type="EMBL" id="CP000806">
    <property type="protein sequence ID" value="ACB51511.1"/>
    <property type="molecule type" value="Genomic_DNA"/>
</dbReference>
<accession>B1WNT2</accession>
<name>B1WNT2_CROS5</name>
<reference evidence="1 2" key="1">
    <citation type="journal article" date="2008" name="Proc. Natl. Acad. Sci. U.S.A.">
        <title>The genome of Cyanothece 51142, a unicellular diazotrophic cyanobacterium important in the marine nitrogen cycle.</title>
        <authorList>
            <person name="Welsh E.A."/>
            <person name="Liberton M."/>
            <person name="Stoeckel J."/>
            <person name="Loh T."/>
            <person name="Elvitigala T."/>
            <person name="Wang C."/>
            <person name="Wollam A."/>
            <person name="Fulton R.S."/>
            <person name="Clifton S.W."/>
            <person name="Jacobs J.M."/>
            <person name="Aurora R."/>
            <person name="Ghosh B.K."/>
            <person name="Sherman L.A."/>
            <person name="Smith R.D."/>
            <person name="Wilson R.K."/>
            <person name="Pakrasi H.B."/>
        </authorList>
    </citation>
    <scope>NUCLEOTIDE SEQUENCE [LARGE SCALE GENOMIC DNA]</scope>
    <source>
        <strain evidence="2">ATCC 51142 / BH68</strain>
    </source>
</reference>
<dbReference type="RefSeq" id="WP_009546912.1">
    <property type="nucleotide sequence ID" value="NC_010546.1"/>
</dbReference>
<proteinExistence type="predicted"/>
<dbReference type="HOGENOM" id="CLU_042659_0_0_3"/>
<keyword evidence="2" id="KW-1185">Reference proteome</keyword>
<gene>
    <name evidence="1" type="ordered locus">cce_2161</name>
</gene>
<evidence type="ECO:0000313" key="2">
    <source>
        <dbReference type="Proteomes" id="UP000001203"/>
    </source>
</evidence>
<sequence length="471" mass="55058">MDQLTSYWQLYQVRSNGTEYKKKIEAAEKWLKDSYDLTQWTQEKILNNLLNIFKNTALDNLLDNLIEKGKSGLCLRCYISEYIVTACKKRASLFSSSQGVTYQALLPFVLDDDGKSLIIIDQEDKQQLEITDNGKFLPKSNNLFTVEVINSYKNSSDNQTKLSLRNWTYLKTKQNKKIVDFLAEFGFSNVTDWSLLNRVKKYELQQLTEQEQSIIKVYAEVYKRDRRQNQYILRSKCQPPSVEQLQEMINKLNVEKIQKPHTLLNELKRIAKQLRRVVVSLDSSLMDKEGETTTLEVPYHDVPIEEKEKLEIFNQIQDNLMHCFQTNIGKVVQNTIQKLQKSKSYSLYASQYIYVLKSFYQEGKSISNIAKEIGIEQYKASRIFSPKNLLKEVRKQTVDDLINAILKLIKERKLITEPFDHNYLTLLTETVEQYADKEIFAEASAQIMTSTNNNYENLYTQTLIEYLTQNS</sequence>